<reference evidence="4" key="1">
    <citation type="submission" date="2018-06" db="EMBL/GenBank/DDBJ databases">
        <authorList>
            <person name="Zhirakovskaya E."/>
        </authorList>
    </citation>
    <scope>NUCLEOTIDE SEQUENCE</scope>
</reference>
<proteinExistence type="predicted"/>
<dbReference type="AlphaFoldDB" id="A0A3B1D151"/>
<sequence>MKSLTENLSLLRWAVHYEGFPFTVFRIAVKATSLVGARGTRSEWFQQLTEGRFDKRFNVETSGLMKPDEMQIPDDRLEHTVEYSPTSANRFGWLLSNLPVDLSQYTFIDFGSGKGRALLMASEFPFKQVVGIEFARELHETALKNIQSFRSRKRQCNSVQSFNQDATEFQFPDDPLVLFFFNPFSAEILKQVLNNLQSSLDKTPRDVIALYYNPLHANVFQESPLFSKPDFCPNPGAGWELYTTSSF</sequence>
<keyword evidence="2" id="KW-0808">Transferase</keyword>
<dbReference type="GO" id="GO:1905706">
    <property type="term" value="P:regulation of mitochondrial ATP synthesis coupled proton transport"/>
    <property type="evidence" value="ECO:0007669"/>
    <property type="project" value="TreeGrafter"/>
</dbReference>
<evidence type="ECO:0000313" key="4">
    <source>
        <dbReference type="EMBL" id="VAX36626.1"/>
    </source>
</evidence>
<dbReference type="PANTHER" id="PTHR13610">
    <property type="entry name" value="METHYLTRANSFERASE DOMAIN-CONTAINING PROTEIN"/>
    <property type="match status" value="1"/>
</dbReference>
<accession>A0A3B1D151</accession>
<protein>
    <recommendedName>
        <fullName evidence="5">Methyltransferase domain-containing protein</fullName>
    </recommendedName>
</protein>
<dbReference type="Gene3D" id="3.40.50.150">
    <property type="entry name" value="Vaccinia Virus protein VP39"/>
    <property type="match status" value="1"/>
</dbReference>
<gene>
    <name evidence="4" type="ORF">MNBD_PLANCTO02-2053</name>
</gene>
<evidence type="ECO:0008006" key="5">
    <source>
        <dbReference type="Google" id="ProtNLM"/>
    </source>
</evidence>
<evidence type="ECO:0000256" key="3">
    <source>
        <dbReference type="ARBA" id="ARBA00022691"/>
    </source>
</evidence>
<dbReference type="InterPro" id="IPR029063">
    <property type="entry name" value="SAM-dependent_MTases_sf"/>
</dbReference>
<dbReference type="EMBL" id="UOGL01000069">
    <property type="protein sequence ID" value="VAX36626.1"/>
    <property type="molecule type" value="Genomic_DNA"/>
</dbReference>
<evidence type="ECO:0000256" key="1">
    <source>
        <dbReference type="ARBA" id="ARBA00022603"/>
    </source>
</evidence>
<dbReference type="InterPro" id="IPR026170">
    <property type="entry name" value="FAM173A/B"/>
</dbReference>
<dbReference type="GO" id="GO:0016279">
    <property type="term" value="F:protein-lysine N-methyltransferase activity"/>
    <property type="evidence" value="ECO:0007669"/>
    <property type="project" value="InterPro"/>
</dbReference>
<name>A0A3B1D151_9ZZZZ</name>
<dbReference type="GO" id="GO:0032259">
    <property type="term" value="P:methylation"/>
    <property type="evidence" value="ECO:0007669"/>
    <property type="project" value="UniProtKB-KW"/>
</dbReference>
<dbReference type="CDD" id="cd02440">
    <property type="entry name" value="AdoMet_MTases"/>
    <property type="match status" value="1"/>
</dbReference>
<dbReference type="PANTHER" id="PTHR13610:SF20">
    <property type="entry name" value="METHYLTRANSFERASE DOMAIN-CONTAINING PROTEIN"/>
    <property type="match status" value="1"/>
</dbReference>
<dbReference type="SUPFAM" id="SSF53335">
    <property type="entry name" value="S-adenosyl-L-methionine-dependent methyltransferases"/>
    <property type="match status" value="1"/>
</dbReference>
<evidence type="ECO:0000256" key="2">
    <source>
        <dbReference type="ARBA" id="ARBA00022679"/>
    </source>
</evidence>
<dbReference type="GO" id="GO:0005739">
    <property type="term" value="C:mitochondrion"/>
    <property type="evidence" value="ECO:0007669"/>
    <property type="project" value="TreeGrafter"/>
</dbReference>
<keyword evidence="3" id="KW-0949">S-adenosyl-L-methionine</keyword>
<organism evidence="4">
    <name type="scientific">hydrothermal vent metagenome</name>
    <dbReference type="NCBI Taxonomy" id="652676"/>
    <lineage>
        <taxon>unclassified sequences</taxon>
        <taxon>metagenomes</taxon>
        <taxon>ecological metagenomes</taxon>
    </lineage>
</organism>
<keyword evidence="1" id="KW-0489">Methyltransferase</keyword>